<evidence type="ECO:0000256" key="5">
    <source>
        <dbReference type="ARBA" id="ARBA00023136"/>
    </source>
</evidence>
<comment type="similarity">
    <text evidence="2">Belongs to the G-protein coupled receptor 3 family.</text>
</comment>
<evidence type="ECO:0000313" key="9">
    <source>
        <dbReference type="EMBL" id="KAF8766897.1"/>
    </source>
</evidence>
<evidence type="ECO:0000313" key="10">
    <source>
        <dbReference type="Proteomes" id="UP000807504"/>
    </source>
</evidence>
<organism evidence="9 10">
    <name type="scientific">Argiope bruennichi</name>
    <name type="common">Wasp spider</name>
    <name type="synonym">Aranea bruennichi</name>
    <dbReference type="NCBI Taxonomy" id="94029"/>
    <lineage>
        <taxon>Eukaryota</taxon>
        <taxon>Metazoa</taxon>
        <taxon>Ecdysozoa</taxon>
        <taxon>Arthropoda</taxon>
        <taxon>Chelicerata</taxon>
        <taxon>Arachnida</taxon>
        <taxon>Araneae</taxon>
        <taxon>Araneomorphae</taxon>
        <taxon>Entelegynae</taxon>
        <taxon>Araneoidea</taxon>
        <taxon>Araneidae</taxon>
        <taxon>Argiope</taxon>
    </lineage>
</organism>
<evidence type="ECO:0000256" key="6">
    <source>
        <dbReference type="ARBA" id="ARBA00023170"/>
    </source>
</evidence>
<evidence type="ECO:0000256" key="3">
    <source>
        <dbReference type="ARBA" id="ARBA00022692"/>
    </source>
</evidence>
<dbReference type="InterPro" id="IPR001828">
    <property type="entry name" value="ANF_lig-bd_rcpt"/>
</dbReference>
<keyword evidence="5" id="KW-0472">Membrane</keyword>
<reference evidence="9" key="1">
    <citation type="journal article" date="2020" name="bioRxiv">
        <title>Chromosome-level reference genome of the European wasp spider Argiope bruennichi: a resource for studies on range expansion and evolutionary adaptation.</title>
        <authorList>
            <person name="Sheffer M.M."/>
            <person name="Hoppe A."/>
            <person name="Krehenwinkel H."/>
            <person name="Uhl G."/>
            <person name="Kuss A.W."/>
            <person name="Jensen L."/>
            <person name="Jensen C."/>
            <person name="Gillespie R.G."/>
            <person name="Hoff K.J."/>
            <person name="Prost S."/>
        </authorList>
    </citation>
    <scope>NUCLEOTIDE SEQUENCE</scope>
</reference>
<keyword evidence="4" id="KW-1133">Transmembrane helix</keyword>
<dbReference type="GO" id="GO:0016020">
    <property type="term" value="C:membrane"/>
    <property type="evidence" value="ECO:0007669"/>
    <property type="project" value="UniProtKB-SubCell"/>
</dbReference>
<evidence type="ECO:0000256" key="4">
    <source>
        <dbReference type="ARBA" id="ARBA00022989"/>
    </source>
</evidence>
<dbReference type="Pfam" id="PF01094">
    <property type="entry name" value="ANF_receptor"/>
    <property type="match status" value="1"/>
</dbReference>
<gene>
    <name evidence="9" type="ORF">HNY73_019917</name>
</gene>
<dbReference type="AlphaFoldDB" id="A0A8T0E682"/>
<comment type="subcellular location">
    <subcellularLocation>
        <location evidence="1">Membrane</location>
        <topology evidence="1">Multi-pass membrane protein</topology>
    </subcellularLocation>
</comment>
<dbReference type="SUPFAM" id="SSF53822">
    <property type="entry name" value="Periplasmic binding protein-like I"/>
    <property type="match status" value="1"/>
</dbReference>
<sequence>MPQGGIQALECMLYTMDWVNDQKDFLPGIKLGAYVLDDCDKDTYGLEQAVDFIKGSISNIDDGTYRCPDGSSPAIRHKRISGVLGAASSVTSIQVANLLRLFKIPQVSNKQRFEYFLRTVPSDTNQADAMVQIIQQLNWTYISILYEESNYGIQAFTVLEELLSKNDICIAVKERLTKDSGVAGDSYYDSIVQKLMSKPKARGVIIFASDQEVAGVMRAVRRSNCTGTFSWIGSDGWSARSLVFDGNEEQVEGTVSVQPKAHPVEGFDQYFQSLTVQNNIRNPWFTEFWEHFFNCKWPNSLMTPYNQQTDRSCTGQEVISPKTGYEAEKQLQFVSDSVLAFAYALKAMHADKCGGIPGLCSKMKPIDEQCFSTI</sequence>
<keyword evidence="10" id="KW-1185">Reference proteome</keyword>
<feature type="domain" description="Receptor ligand binding region" evidence="8">
    <location>
        <begin position="8"/>
        <end position="368"/>
    </location>
</feature>
<dbReference type="FunFam" id="3.40.50.2300:FF:000145">
    <property type="entry name" value="Glutamate receptor, metabotropic"/>
    <property type="match status" value="1"/>
</dbReference>
<dbReference type="PRINTS" id="PR00593">
    <property type="entry name" value="MTABOTROPICR"/>
</dbReference>
<dbReference type="InterPro" id="IPR000337">
    <property type="entry name" value="GPCR_3"/>
</dbReference>
<accession>A0A8T0E682</accession>
<keyword evidence="7" id="KW-0325">Glycoprotein</keyword>
<dbReference type="GO" id="GO:0004930">
    <property type="term" value="F:G protein-coupled receptor activity"/>
    <property type="evidence" value="ECO:0007669"/>
    <property type="project" value="InterPro"/>
</dbReference>
<evidence type="ECO:0000256" key="2">
    <source>
        <dbReference type="ARBA" id="ARBA00007242"/>
    </source>
</evidence>
<dbReference type="InterPro" id="IPR000162">
    <property type="entry name" value="GPCR_3_mtglu_rcpt"/>
</dbReference>
<dbReference type="EMBL" id="JABXBU010002230">
    <property type="protein sequence ID" value="KAF8766897.1"/>
    <property type="molecule type" value="Genomic_DNA"/>
</dbReference>
<protein>
    <submittedName>
        <fullName evidence="9">Metabotropic glutamate receptor 6 like protein</fullName>
    </submittedName>
</protein>
<proteinExistence type="inferred from homology"/>
<dbReference type="PANTHER" id="PTHR24060">
    <property type="entry name" value="METABOTROPIC GLUTAMATE RECEPTOR"/>
    <property type="match status" value="1"/>
</dbReference>
<dbReference type="Proteomes" id="UP000807504">
    <property type="component" value="Unassembled WGS sequence"/>
</dbReference>
<evidence type="ECO:0000256" key="7">
    <source>
        <dbReference type="ARBA" id="ARBA00023180"/>
    </source>
</evidence>
<dbReference type="Gene3D" id="3.40.50.2300">
    <property type="match status" value="2"/>
</dbReference>
<reference evidence="9" key="2">
    <citation type="submission" date="2020-06" db="EMBL/GenBank/DDBJ databases">
        <authorList>
            <person name="Sheffer M."/>
        </authorList>
    </citation>
    <scope>NUCLEOTIDE SEQUENCE</scope>
</reference>
<keyword evidence="3" id="KW-0812">Transmembrane</keyword>
<keyword evidence="6 9" id="KW-0675">Receptor</keyword>
<name>A0A8T0E682_ARGBR</name>
<evidence type="ECO:0000259" key="8">
    <source>
        <dbReference type="Pfam" id="PF01094"/>
    </source>
</evidence>
<dbReference type="PRINTS" id="PR00248">
    <property type="entry name" value="GPCRMGR"/>
</dbReference>
<dbReference type="InterPro" id="IPR050726">
    <property type="entry name" value="mGluR"/>
</dbReference>
<dbReference type="InterPro" id="IPR028082">
    <property type="entry name" value="Peripla_BP_I"/>
</dbReference>
<comment type="caution">
    <text evidence="9">The sequence shown here is derived from an EMBL/GenBank/DDBJ whole genome shotgun (WGS) entry which is preliminary data.</text>
</comment>
<evidence type="ECO:0000256" key="1">
    <source>
        <dbReference type="ARBA" id="ARBA00004141"/>
    </source>
</evidence>